<dbReference type="WBParaSite" id="PS1159_v2.g4226.t1">
    <property type="protein sequence ID" value="PS1159_v2.g4226.t1"/>
    <property type="gene ID" value="PS1159_v2.g4226"/>
</dbReference>
<evidence type="ECO:0000313" key="1">
    <source>
        <dbReference type="Proteomes" id="UP000887580"/>
    </source>
</evidence>
<proteinExistence type="predicted"/>
<dbReference type="Proteomes" id="UP000887580">
    <property type="component" value="Unplaced"/>
</dbReference>
<reference evidence="2" key="1">
    <citation type="submission" date="2022-11" db="UniProtKB">
        <authorList>
            <consortium name="WormBaseParasite"/>
        </authorList>
    </citation>
    <scope>IDENTIFICATION</scope>
</reference>
<organism evidence="1 2">
    <name type="scientific">Panagrolaimus sp. PS1159</name>
    <dbReference type="NCBI Taxonomy" id="55785"/>
    <lineage>
        <taxon>Eukaryota</taxon>
        <taxon>Metazoa</taxon>
        <taxon>Ecdysozoa</taxon>
        <taxon>Nematoda</taxon>
        <taxon>Chromadorea</taxon>
        <taxon>Rhabditida</taxon>
        <taxon>Tylenchina</taxon>
        <taxon>Panagrolaimomorpha</taxon>
        <taxon>Panagrolaimoidea</taxon>
        <taxon>Panagrolaimidae</taxon>
        <taxon>Panagrolaimus</taxon>
    </lineage>
</organism>
<name>A0AC35GDS9_9BILA</name>
<protein>
    <submittedName>
        <fullName evidence="2">Uncharacterized protein</fullName>
    </submittedName>
</protein>
<evidence type="ECO:0000313" key="2">
    <source>
        <dbReference type="WBParaSite" id="PS1159_v2.g4226.t1"/>
    </source>
</evidence>
<accession>A0AC35GDS9</accession>
<sequence>SAKHCGTDFDTPYDWEEHTTSVNSKRHKKSAM</sequence>